<dbReference type="RefSeq" id="WP_184534102.1">
    <property type="nucleotide sequence ID" value="NZ_JACHJW010000001.1"/>
</dbReference>
<evidence type="ECO:0000313" key="1">
    <source>
        <dbReference type="EMBL" id="MBB4957932.1"/>
    </source>
</evidence>
<reference evidence="1 2" key="1">
    <citation type="submission" date="2020-08" db="EMBL/GenBank/DDBJ databases">
        <title>Sequencing the genomes of 1000 actinobacteria strains.</title>
        <authorList>
            <person name="Klenk H.-P."/>
        </authorList>
    </citation>
    <scope>NUCLEOTIDE SEQUENCE [LARGE SCALE GENOMIC DNA]</scope>
    <source>
        <strain evidence="1 2">DSM 45886</strain>
    </source>
</reference>
<accession>A0A7W7WNS0</accession>
<keyword evidence="2" id="KW-1185">Reference proteome</keyword>
<dbReference type="Proteomes" id="UP000578819">
    <property type="component" value="Unassembled WGS sequence"/>
</dbReference>
<name>A0A7W7WNS0_9ACTN</name>
<dbReference type="EMBL" id="JACHJW010000001">
    <property type="protein sequence ID" value="MBB4957932.1"/>
    <property type="molecule type" value="Genomic_DNA"/>
</dbReference>
<proteinExistence type="predicted"/>
<dbReference type="AlphaFoldDB" id="A0A7W7WNS0"/>
<organism evidence="1 2">
    <name type="scientific">Micromonospora polyrhachis</name>
    <dbReference type="NCBI Taxonomy" id="1282883"/>
    <lineage>
        <taxon>Bacteria</taxon>
        <taxon>Bacillati</taxon>
        <taxon>Actinomycetota</taxon>
        <taxon>Actinomycetes</taxon>
        <taxon>Micromonosporales</taxon>
        <taxon>Micromonosporaceae</taxon>
        <taxon>Micromonospora</taxon>
    </lineage>
</organism>
<sequence>MSERVQRLVAVLYEHPLLGEGIARILLAETDAEVALASVGSGPAVEVLLARQPNVIIFEGSRCELDCKRLAPKAVLIDVTSAMSTAPHVPTANTDLGRIILVAGGDEAAPQIIGAGRSA</sequence>
<gene>
    <name evidence="1" type="ORF">FHR38_001665</name>
</gene>
<evidence type="ECO:0000313" key="2">
    <source>
        <dbReference type="Proteomes" id="UP000578819"/>
    </source>
</evidence>
<protein>
    <submittedName>
        <fullName evidence="1">Uncharacterized protein</fullName>
    </submittedName>
</protein>
<comment type="caution">
    <text evidence="1">The sequence shown here is derived from an EMBL/GenBank/DDBJ whole genome shotgun (WGS) entry which is preliminary data.</text>
</comment>